<name>A0ABT1HE63_9NOCA</name>
<evidence type="ECO:0000313" key="2">
    <source>
        <dbReference type="Proteomes" id="UP001206895"/>
    </source>
</evidence>
<gene>
    <name evidence="1" type="ORF">LX13_002298</name>
</gene>
<dbReference type="PANTHER" id="PTHR34853">
    <property type="match status" value="1"/>
</dbReference>
<dbReference type="EMBL" id="JAMTCJ010000002">
    <property type="protein sequence ID" value="MCP2176479.1"/>
    <property type="molecule type" value="Genomic_DNA"/>
</dbReference>
<proteinExistence type="predicted"/>
<dbReference type="Gene3D" id="3.40.50.1820">
    <property type="entry name" value="alpha/beta hydrolase"/>
    <property type="match status" value="1"/>
</dbReference>
<reference evidence="1 2" key="1">
    <citation type="submission" date="2022-06" db="EMBL/GenBank/DDBJ databases">
        <title>Genomic Encyclopedia of Archaeal and Bacterial Type Strains, Phase II (KMG-II): from individual species to whole genera.</title>
        <authorList>
            <person name="Goeker M."/>
        </authorList>
    </citation>
    <scope>NUCLEOTIDE SEQUENCE [LARGE SCALE GENOMIC DNA]</scope>
    <source>
        <strain evidence="1 2">DSM 44693</strain>
    </source>
</reference>
<dbReference type="Proteomes" id="UP001206895">
    <property type="component" value="Unassembled WGS sequence"/>
</dbReference>
<dbReference type="InterPro" id="IPR029058">
    <property type="entry name" value="AB_hydrolase_fold"/>
</dbReference>
<dbReference type="Pfam" id="PF03583">
    <property type="entry name" value="LIP"/>
    <property type="match status" value="1"/>
</dbReference>
<accession>A0ABT1HE63</accession>
<organism evidence="1 2">
    <name type="scientific">Williamsia maris</name>
    <dbReference type="NCBI Taxonomy" id="72806"/>
    <lineage>
        <taxon>Bacteria</taxon>
        <taxon>Bacillati</taxon>
        <taxon>Actinomycetota</taxon>
        <taxon>Actinomycetes</taxon>
        <taxon>Mycobacteriales</taxon>
        <taxon>Nocardiaceae</taxon>
        <taxon>Williamsia</taxon>
    </lineage>
</organism>
<dbReference type="PIRSF" id="PIRSF029171">
    <property type="entry name" value="Esterase_LipA"/>
    <property type="match status" value="1"/>
</dbReference>
<evidence type="ECO:0000313" key="1">
    <source>
        <dbReference type="EMBL" id="MCP2176479.1"/>
    </source>
</evidence>
<dbReference type="PANTHER" id="PTHR34853:SF1">
    <property type="entry name" value="LIPASE 5"/>
    <property type="match status" value="1"/>
</dbReference>
<dbReference type="RefSeq" id="WP_253661459.1">
    <property type="nucleotide sequence ID" value="NZ_BAAAJQ010000001.1"/>
</dbReference>
<dbReference type="SUPFAM" id="SSF53474">
    <property type="entry name" value="alpha/beta-Hydrolases"/>
    <property type="match status" value="1"/>
</dbReference>
<keyword evidence="2" id="KW-1185">Reference proteome</keyword>
<protein>
    <submittedName>
        <fullName evidence="1">Secretory lipase</fullName>
    </submittedName>
</protein>
<comment type="caution">
    <text evidence="1">The sequence shown here is derived from an EMBL/GenBank/DDBJ whole genome shotgun (WGS) entry which is preliminary data.</text>
</comment>
<dbReference type="Gene3D" id="1.10.260.130">
    <property type="match status" value="1"/>
</dbReference>
<dbReference type="InterPro" id="IPR005152">
    <property type="entry name" value="Lipase_secreted"/>
</dbReference>
<sequence length="441" mass="45415">MADLRGDLTQLLRIAVVTMTAATLGTVGGGVAQAAPGAAIPAAGVSEAFYQPPNPLPAGSPGDLIRTENFPVAITVPTVWGKVPARGTRLLYRSTDANGQPVAVSGYYLEPTRAWPGPGPRPIIDYAGGLHGQGDSCAASKMLQSGVEFLGPGGPRAEIERLATYNMLAKGYGVVSSDYIGGGTPGTHTFAVRVDQANAVLDAGRAVLKLPQVASGTKIGIAGYSQGGAAAAAAAELATSYAPDLPLVGIYAGGAPTDLRALLDHLDGGRLGGIIGYALNGVLARYPDVDTKVEPLLNANGKATLKQISTECIAATAIRFPKSSEWTVSGKTIGQIIDATPDFQRVIDDQDVGNGKPTVPTFLSGNPDDPTVPIAVSRELHRQWCAQNPASLKYEEIPFPVRFIGGSPVGHVAGGVSGLTRALDWLKDRFAGTPAPTGCYG</sequence>